<reference evidence="2" key="1">
    <citation type="journal article" date="2019" name="Int. J. Syst. Evol. Microbiol.">
        <title>The Global Catalogue of Microorganisms (GCM) 10K type strain sequencing project: providing services to taxonomists for standard genome sequencing and annotation.</title>
        <authorList>
            <consortium name="The Broad Institute Genomics Platform"/>
            <consortium name="The Broad Institute Genome Sequencing Center for Infectious Disease"/>
            <person name="Wu L."/>
            <person name="Ma J."/>
        </authorList>
    </citation>
    <scope>NUCLEOTIDE SEQUENCE [LARGE SCALE GENOMIC DNA]</scope>
    <source>
        <strain evidence="2">JCM 31696</strain>
    </source>
</reference>
<proteinExistence type="predicted"/>
<dbReference type="EMBL" id="JBHTIR010002388">
    <property type="protein sequence ID" value="MFD0853707.1"/>
    <property type="molecule type" value="Genomic_DNA"/>
</dbReference>
<name>A0ABW3CI80_9ACTN</name>
<accession>A0ABW3CI80</accession>
<dbReference type="Proteomes" id="UP001597083">
    <property type="component" value="Unassembled WGS sequence"/>
</dbReference>
<organism evidence="1 2">
    <name type="scientific">Actinomadura adrarensis</name>
    <dbReference type="NCBI Taxonomy" id="1819600"/>
    <lineage>
        <taxon>Bacteria</taxon>
        <taxon>Bacillati</taxon>
        <taxon>Actinomycetota</taxon>
        <taxon>Actinomycetes</taxon>
        <taxon>Streptosporangiales</taxon>
        <taxon>Thermomonosporaceae</taxon>
        <taxon>Actinomadura</taxon>
    </lineage>
</organism>
<protein>
    <submittedName>
        <fullName evidence="1">Uncharacterized protein</fullName>
    </submittedName>
</protein>
<feature type="non-terminal residue" evidence="1">
    <location>
        <position position="64"/>
    </location>
</feature>
<gene>
    <name evidence="1" type="ORF">ACFQ07_15825</name>
</gene>
<sequence>MAASKRVRILDHRTPQDRDRPFLPGAGKTWLLPFYDLFSGVAGVRALHERAVELAGVRPGQSVV</sequence>
<comment type="caution">
    <text evidence="1">The sequence shown here is derived from an EMBL/GenBank/DDBJ whole genome shotgun (WGS) entry which is preliminary data.</text>
</comment>
<evidence type="ECO:0000313" key="2">
    <source>
        <dbReference type="Proteomes" id="UP001597083"/>
    </source>
</evidence>
<evidence type="ECO:0000313" key="1">
    <source>
        <dbReference type="EMBL" id="MFD0853707.1"/>
    </source>
</evidence>
<keyword evidence="2" id="KW-1185">Reference proteome</keyword>